<dbReference type="AlphaFoldDB" id="A0A7T6XU90"/>
<dbReference type="InterPro" id="IPR013632">
    <property type="entry name" value="Rad51_C"/>
</dbReference>
<dbReference type="GeneID" id="26231041"/>
<dbReference type="GO" id="GO:0042148">
    <property type="term" value="P:DNA strand invasion"/>
    <property type="evidence" value="ECO:0007669"/>
    <property type="project" value="TreeGrafter"/>
</dbReference>
<evidence type="ECO:0000256" key="3">
    <source>
        <dbReference type="SAM" id="MobiDB-lite"/>
    </source>
</evidence>
<dbReference type="InterPro" id="IPR003593">
    <property type="entry name" value="AAA+_ATPase"/>
</dbReference>
<dbReference type="GO" id="GO:0061982">
    <property type="term" value="P:meiosis I cell cycle process"/>
    <property type="evidence" value="ECO:0007669"/>
    <property type="project" value="UniProtKB-ARBA"/>
</dbReference>
<dbReference type="GO" id="GO:0140664">
    <property type="term" value="F:ATP-dependent DNA damage sensor activity"/>
    <property type="evidence" value="ECO:0007669"/>
    <property type="project" value="InterPro"/>
</dbReference>
<accession>A0A7T6XU90</accession>
<dbReference type="PANTHER" id="PTHR22942">
    <property type="entry name" value="RECA/RAD51/RADA DNA STRAND-PAIRING FAMILY MEMBER"/>
    <property type="match status" value="1"/>
</dbReference>
<dbReference type="InterPro" id="IPR020588">
    <property type="entry name" value="RecA_ATP-bd"/>
</dbReference>
<name>A0A7T6XU90_PENDI</name>
<organism evidence="5 6">
    <name type="scientific">Penicillium digitatum</name>
    <name type="common">Green mold</name>
    <dbReference type="NCBI Taxonomy" id="36651"/>
    <lineage>
        <taxon>Eukaryota</taxon>
        <taxon>Fungi</taxon>
        <taxon>Dikarya</taxon>
        <taxon>Ascomycota</taxon>
        <taxon>Pezizomycotina</taxon>
        <taxon>Eurotiomycetes</taxon>
        <taxon>Eurotiomycetidae</taxon>
        <taxon>Eurotiales</taxon>
        <taxon>Aspergillaceae</taxon>
        <taxon>Penicillium</taxon>
    </lineage>
</organism>
<dbReference type="GO" id="GO:0006312">
    <property type="term" value="P:mitotic recombination"/>
    <property type="evidence" value="ECO:0007669"/>
    <property type="project" value="TreeGrafter"/>
</dbReference>
<dbReference type="GO" id="GO:0005524">
    <property type="term" value="F:ATP binding"/>
    <property type="evidence" value="ECO:0007669"/>
    <property type="project" value="UniProtKB-KW"/>
</dbReference>
<dbReference type="GO" id="GO:0003690">
    <property type="term" value="F:double-stranded DNA binding"/>
    <property type="evidence" value="ECO:0007669"/>
    <property type="project" value="TreeGrafter"/>
</dbReference>
<dbReference type="RefSeq" id="XP_014536182.1">
    <property type="nucleotide sequence ID" value="XM_014680696.1"/>
</dbReference>
<evidence type="ECO:0000256" key="1">
    <source>
        <dbReference type="ARBA" id="ARBA00022741"/>
    </source>
</evidence>
<dbReference type="Proteomes" id="UP000595662">
    <property type="component" value="Chromosome 5"/>
</dbReference>
<gene>
    <name evidence="5" type="ORF">Pdw03_2075</name>
</gene>
<protein>
    <submittedName>
        <fullName evidence="5">DNA repair protein (Rad57), putative</fullName>
    </submittedName>
</protein>
<dbReference type="InterPro" id="IPR027417">
    <property type="entry name" value="P-loop_NTPase"/>
</dbReference>
<dbReference type="KEGG" id="pdp:PDIP_27210"/>
<dbReference type="GO" id="GO:0003697">
    <property type="term" value="F:single-stranded DNA binding"/>
    <property type="evidence" value="ECO:0007669"/>
    <property type="project" value="TreeGrafter"/>
</dbReference>
<feature type="compositionally biased region" description="Low complexity" evidence="3">
    <location>
        <begin position="330"/>
        <end position="345"/>
    </location>
</feature>
<dbReference type="SUPFAM" id="SSF52540">
    <property type="entry name" value="P-loop containing nucleoside triphosphate hydrolases"/>
    <property type="match status" value="1"/>
</dbReference>
<dbReference type="Gene3D" id="3.40.50.300">
    <property type="entry name" value="P-loop containing nucleotide triphosphate hydrolases"/>
    <property type="match status" value="1"/>
</dbReference>
<feature type="region of interest" description="Disordered" evidence="3">
    <location>
        <begin position="286"/>
        <end position="345"/>
    </location>
</feature>
<evidence type="ECO:0000259" key="4">
    <source>
        <dbReference type="PROSITE" id="PS50162"/>
    </source>
</evidence>
<dbReference type="OMA" id="GDGAYPE"/>
<sequence length="529" mass="57681">MDLLLILPGFITKPFAHILPPLERAKVTTVDVITLDSLEIAKRARVPPADVRRLSSCIVEALHTDVGFEKPQTNTEAIDGPSSSITPDVASRTFSLAKRTSQWNTISTLDPAMDALLGGGIPTGYVTEVTGESGSGKTQFLLSLCLAVQLPKPQGLQRRAMYISTEHPLSTPRLSQLLECHPVLSTLPAEQAPSLEDILTINAMDLETQDHILNFHVPVAVERYNIGLVIIDSITSNYRAEHASHSLQALAKRSSQLAKLGHLLRNLAVKEDVAIVLANQVSDRFESIQNSEPAPRTGILSMSSQTVDHGSGPVSPFPKSRTEQLATRNSQQPPSSSPAISSSPYHAPSDKYFDGSYLVAPRVRNSMLNVAHQERFYSGWGDGAYPERGSLKNPALGFVWSTQIACRIALKKEESHAVGVSMVEHAYPASTQESYPFHSAGNADAYRDPESIAMPAPYLKTRVSDSQNYRPAPGSKSPTRRTMKLVFAPWTAGPKDTPRKGYSSRRSGEIEFEIWKGGLRSTTPGERSV</sequence>
<dbReference type="GO" id="GO:0000150">
    <property type="term" value="F:DNA strand exchange activity"/>
    <property type="evidence" value="ECO:0007669"/>
    <property type="project" value="TreeGrafter"/>
</dbReference>
<evidence type="ECO:0000313" key="5">
    <source>
        <dbReference type="EMBL" id="QQK47177.1"/>
    </source>
</evidence>
<dbReference type="VEuPathDB" id="FungiDB:PDIP_27210"/>
<proteinExistence type="predicted"/>
<evidence type="ECO:0000313" key="6">
    <source>
        <dbReference type="Proteomes" id="UP000595662"/>
    </source>
</evidence>
<feature type="domain" description="RecA family profile 1" evidence="4">
    <location>
        <begin position="102"/>
        <end position="281"/>
    </location>
</feature>
<reference evidence="5 6" key="1">
    <citation type="submission" date="2020-08" db="EMBL/GenBank/DDBJ databases">
        <title>The completed genome sequence of the pathogenic ascomycete fungus Penicillium digitatum.</title>
        <authorList>
            <person name="Wang M."/>
        </authorList>
    </citation>
    <scope>NUCLEOTIDE SEQUENCE [LARGE SCALE GENOMIC DNA]</scope>
    <source>
        <strain evidence="5 6">PdW03</strain>
    </source>
</reference>
<dbReference type="PROSITE" id="PS50162">
    <property type="entry name" value="RECA_2"/>
    <property type="match status" value="1"/>
</dbReference>
<dbReference type="Pfam" id="PF08423">
    <property type="entry name" value="Rad51"/>
    <property type="match status" value="1"/>
</dbReference>
<dbReference type="EMBL" id="CP060778">
    <property type="protein sequence ID" value="QQK47177.1"/>
    <property type="molecule type" value="Genomic_DNA"/>
</dbReference>
<keyword evidence="2" id="KW-0067">ATP-binding</keyword>
<evidence type="ECO:0000256" key="2">
    <source>
        <dbReference type="ARBA" id="ARBA00022840"/>
    </source>
</evidence>
<dbReference type="PANTHER" id="PTHR22942:SF66">
    <property type="entry name" value="RE19845P"/>
    <property type="match status" value="1"/>
</dbReference>
<keyword evidence="1" id="KW-0547">Nucleotide-binding</keyword>
<dbReference type="SMART" id="SM00382">
    <property type="entry name" value="AAA"/>
    <property type="match status" value="1"/>
</dbReference>
<dbReference type="GO" id="GO:0000730">
    <property type="term" value="P:DNA recombinase assembly"/>
    <property type="evidence" value="ECO:0007669"/>
    <property type="project" value="TreeGrafter"/>
</dbReference>